<evidence type="ECO:0000256" key="3">
    <source>
        <dbReference type="ARBA" id="ARBA00012687"/>
    </source>
</evidence>
<dbReference type="GO" id="GO:0005543">
    <property type="term" value="F:phospholipid binding"/>
    <property type="evidence" value="ECO:0007669"/>
    <property type="project" value="TreeGrafter"/>
</dbReference>
<evidence type="ECO:0000256" key="4">
    <source>
        <dbReference type="ARBA" id="ARBA00020902"/>
    </source>
</evidence>
<evidence type="ECO:0000313" key="13">
    <source>
        <dbReference type="Proteomes" id="UP000281474"/>
    </source>
</evidence>
<evidence type="ECO:0000256" key="9">
    <source>
        <dbReference type="ARBA" id="ARBA00023098"/>
    </source>
</evidence>
<dbReference type="UniPathway" id="UPA00973"/>
<keyword evidence="13" id="KW-1185">Reference proteome</keyword>
<dbReference type="PANTHER" id="PTHR30372:SF4">
    <property type="entry name" value="LIPID-A-DISACCHARIDE SYNTHASE, MITOCHONDRIAL-RELATED"/>
    <property type="match status" value="1"/>
</dbReference>
<dbReference type="GO" id="GO:0009245">
    <property type="term" value="P:lipid A biosynthetic process"/>
    <property type="evidence" value="ECO:0007669"/>
    <property type="project" value="UniProtKB-UniRule"/>
</dbReference>
<dbReference type="SUPFAM" id="SSF53756">
    <property type="entry name" value="UDP-Glycosyltransferase/glycogen phosphorylase"/>
    <property type="match status" value="1"/>
</dbReference>
<accession>A0A3L8PWY8</accession>
<keyword evidence="7 11" id="KW-0328">Glycosyltransferase</keyword>
<keyword evidence="9 11" id="KW-0443">Lipid metabolism</keyword>
<comment type="function">
    <text evidence="1 11">Condensation of UDP-2,3-diacylglucosamine and 2,3-diacylglucosamine-1-phosphate to form lipid A disaccharide, a precursor of lipid A, a phosphorylated glycolipid that anchors the lipopolysaccharide to the outer membrane of the cell.</text>
</comment>
<evidence type="ECO:0000256" key="10">
    <source>
        <dbReference type="ARBA" id="ARBA00048975"/>
    </source>
</evidence>
<dbReference type="OrthoDB" id="9801642at2"/>
<comment type="pathway">
    <text evidence="11">Bacterial outer membrane biogenesis; LPS lipid A biosynthesis.</text>
</comment>
<dbReference type="CDD" id="cd01635">
    <property type="entry name" value="Glycosyltransferase_GTB-type"/>
    <property type="match status" value="1"/>
</dbReference>
<dbReference type="GO" id="GO:0016020">
    <property type="term" value="C:membrane"/>
    <property type="evidence" value="ECO:0007669"/>
    <property type="project" value="GOC"/>
</dbReference>
<name>A0A3L8PWY8_9GAMM</name>
<dbReference type="EC" id="2.4.1.182" evidence="3 11"/>
<evidence type="ECO:0000256" key="8">
    <source>
        <dbReference type="ARBA" id="ARBA00022679"/>
    </source>
</evidence>
<evidence type="ECO:0000256" key="6">
    <source>
        <dbReference type="ARBA" id="ARBA00022556"/>
    </source>
</evidence>
<evidence type="ECO:0000256" key="1">
    <source>
        <dbReference type="ARBA" id="ARBA00002056"/>
    </source>
</evidence>
<comment type="catalytic activity">
    <reaction evidence="10 11">
        <text>a lipid X + a UDP-2-N,3-O-bis[(3R)-3-hydroxyacyl]-alpha-D-glucosamine = a lipid A disaccharide + UDP + H(+)</text>
        <dbReference type="Rhea" id="RHEA:67828"/>
        <dbReference type="ChEBI" id="CHEBI:15378"/>
        <dbReference type="ChEBI" id="CHEBI:58223"/>
        <dbReference type="ChEBI" id="CHEBI:137748"/>
        <dbReference type="ChEBI" id="CHEBI:176338"/>
        <dbReference type="ChEBI" id="CHEBI:176343"/>
        <dbReference type="EC" id="2.4.1.182"/>
    </reaction>
</comment>
<evidence type="ECO:0000256" key="7">
    <source>
        <dbReference type="ARBA" id="ARBA00022676"/>
    </source>
</evidence>
<dbReference type="Proteomes" id="UP000281474">
    <property type="component" value="Unassembled WGS sequence"/>
</dbReference>
<evidence type="ECO:0000256" key="2">
    <source>
        <dbReference type="ARBA" id="ARBA00007868"/>
    </source>
</evidence>
<dbReference type="NCBIfam" id="TIGR00215">
    <property type="entry name" value="lpxB"/>
    <property type="match status" value="1"/>
</dbReference>
<dbReference type="PANTHER" id="PTHR30372">
    <property type="entry name" value="LIPID-A-DISACCHARIDE SYNTHASE"/>
    <property type="match status" value="1"/>
</dbReference>
<dbReference type="InterPro" id="IPR003835">
    <property type="entry name" value="Glyco_trans_19"/>
</dbReference>
<evidence type="ECO:0000256" key="11">
    <source>
        <dbReference type="HAMAP-Rule" id="MF_00392"/>
    </source>
</evidence>
<keyword evidence="5 11" id="KW-0444">Lipid biosynthesis</keyword>
<dbReference type="GO" id="GO:0008915">
    <property type="term" value="F:lipid-A-disaccharide synthase activity"/>
    <property type="evidence" value="ECO:0007669"/>
    <property type="project" value="UniProtKB-UniRule"/>
</dbReference>
<keyword evidence="8 11" id="KW-0808">Transferase</keyword>
<dbReference type="AlphaFoldDB" id="A0A3L8PWY8"/>
<dbReference type="EMBL" id="QZEI01000026">
    <property type="protein sequence ID" value="RLV59830.1"/>
    <property type="molecule type" value="Genomic_DNA"/>
</dbReference>
<dbReference type="Gene3D" id="3.40.50.2000">
    <property type="entry name" value="Glycogen Phosphorylase B"/>
    <property type="match status" value="1"/>
</dbReference>
<dbReference type="Pfam" id="PF02684">
    <property type="entry name" value="LpxB"/>
    <property type="match status" value="1"/>
</dbReference>
<reference evidence="12 13" key="1">
    <citation type="submission" date="2018-09" db="EMBL/GenBank/DDBJ databases">
        <title>Phylogeny of the Shewanellaceae, and recommendation for two new genera, Pseudoshewanella and Parashewanella.</title>
        <authorList>
            <person name="Wang G."/>
        </authorList>
    </citation>
    <scope>NUCLEOTIDE SEQUENCE [LARGE SCALE GENOMIC DNA]</scope>
    <source>
        <strain evidence="12 13">C51</strain>
    </source>
</reference>
<keyword evidence="6 11" id="KW-0441">Lipid A biosynthesis</keyword>
<dbReference type="HAMAP" id="MF_00392">
    <property type="entry name" value="LpxB"/>
    <property type="match status" value="1"/>
</dbReference>
<gene>
    <name evidence="11" type="primary">lpxB</name>
    <name evidence="12" type="ORF">D5018_10165</name>
</gene>
<dbReference type="RefSeq" id="WP_121838893.1">
    <property type="nucleotide sequence ID" value="NZ_ML014775.1"/>
</dbReference>
<protein>
    <recommendedName>
        <fullName evidence="4 11">Lipid-A-disaccharide synthase</fullName>
        <ecNumber evidence="3 11">2.4.1.182</ecNumber>
    </recommendedName>
</protein>
<sequence>MTQKKAPTFAIVVGEVSGDILGEGLVKSLQQRYPNARFVGIGGPRMEALGFESLFAMEELAVMGLVEVLSRLPRLLKVRRELIKEITAIQPDCFIGIDAPDFNIGLELKLKQRDIKTIHYVSPSVWAWRPKRIFKIDKATDMVLSLLPFEKAFYDKHQVPCTFVGHTLADDIPLESDKLAARAELGLEPESEYLAILPGSRGGELKQLAEPFVRAAALLKQKYPDLKFVTPLVNDKRKQQYIDALKQFAPDLEINLVEGQSRTVMAAADCILLASGTATLEAMLVKRPMVVAYRVSPITYKIAKRMMQIEHYSLPNLLAAEEVVKELIQSDCTPEKIAEAVSVQLDGDFAPLKHKFTEIHKSIACNASERAADAVEALI</sequence>
<comment type="caution">
    <text evidence="12">The sequence shown here is derived from an EMBL/GenBank/DDBJ whole genome shotgun (WGS) entry which is preliminary data.</text>
</comment>
<evidence type="ECO:0000313" key="12">
    <source>
        <dbReference type="EMBL" id="RLV59830.1"/>
    </source>
</evidence>
<proteinExistence type="inferred from homology"/>
<evidence type="ECO:0000256" key="5">
    <source>
        <dbReference type="ARBA" id="ARBA00022516"/>
    </source>
</evidence>
<comment type="similarity">
    <text evidence="2 11">Belongs to the LpxB family.</text>
</comment>
<organism evidence="12 13">
    <name type="scientific">Parashewanella curva</name>
    <dbReference type="NCBI Taxonomy" id="2338552"/>
    <lineage>
        <taxon>Bacteria</taxon>
        <taxon>Pseudomonadati</taxon>
        <taxon>Pseudomonadota</taxon>
        <taxon>Gammaproteobacteria</taxon>
        <taxon>Alteromonadales</taxon>
        <taxon>Shewanellaceae</taxon>
        <taxon>Parashewanella</taxon>
    </lineage>
</organism>